<evidence type="ECO:0000259" key="1">
    <source>
        <dbReference type="Pfam" id="PF11638"/>
    </source>
</evidence>
<dbReference type="InterPro" id="IPR038454">
    <property type="entry name" value="DnaA_N_sf"/>
</dbReference>
<dbReference type="Proteomes" id="UP001589738">
    <property type="component" value="Unassembled WGS sequence"/>
</dbReference>
<feature type="domain" description="DnaA N-terminal" evidence="1">
    <location>
        <begin position="289"/>
        <end position="341"/>
    </location>
</feature>
<reference evidence="2 3" key="1">
    <citation type="submission" date="2024-09" db="EMBL/GenBank/DDBJ databases">
        <authorList>
            <person name="Sun Q."/>
            <person name="Mori K."/>
        </authorList>
    </citation>
    <scope>NUCLEOTIDE SEQUENCE [LARGE SCALE GENOMIC DNA]</scope>
    <source>
        <strain evidence="2 3">CGMCC 1.9126</strain>
    </source>
</reference>
<dbReference type="Gene3D" id="3.30.300.180">
    <property type="match status" value="1"/>
</dbReference>
<keyword evidence="3" id="KW-1185">Reference proteome</keyword>
<evidence type="ECO:0000313" key="2">
    <source>
        <dbReference type="EMBL" id="MFC0476942.1"/>
    </source>
</evidence>
<proteinExistence type="predicted"/>
<gene>
    <name evidence="2" type="ORF">ACFFHF_17195</name>
</gene>
<organism evidence="2 3">
    <name type="scientific">Robertmurraya beringensis</name>
    <dbReference type="NCBI Taxonomy" id="641660"/>
    <lineage>
        <taxon>Bacteria</taxon>
        <taxon>Bacillati</taxon>
        <taxon>Bacillota</taxon>
        <taxon>Bacilli</taxon>
        <taxon>Bacillales</taxon>
        <taxon>Bacillaceae</taxon>
        <taxon>Robertmurraya</taxon>
    </lineage>
</organism>
<comment type="caution">
    <text evidence="2">The sequence shown here is derived from an EMBL/GenBank/DDBJ whole genome shotgun (WGS) entry which is preliminary data.</text>
</comment>
<dbReference type="Pfam" id="PF13730">
    <property type="entry name" value="HTH_36"/>
    <property type="match status" value="1"/>
</dbReference>
<protein>
    <submittedName>
        <fullName evidence="2">DnaA N-terminal domain-containing protein</fullName>
    </submittedName>
</protein>
<name>A0ABV6KVA3_9BACI</name>
<dbReference type="RefSeq" id="WP_377058684.1">
    <property type="nucleotide sequence ID" value="NZ_JBHLUU010000114.1"/>
</dbReference>
<sequence length="359" mass="42512">MEEEYLNLKGKKDKLEYFRLIDNGNLSPRLKLVKEEKEENLLTRTYWVPEQDKVIYSEDEVRKFSLDSYGENIPYIDGELTIFNNYLFDFWSYYLNAEGLALYGHLKRFAYGSKDFCYPNFELISLKMDKSRPTIHNYLEILERYGFSYKFGVYNRSREGVEEGPIFKVRKKVPLLTEALIYGNPDIEIPDDAPGHIKKALKKEQKGLPERLRKEHEKYVESMIKNNEKVSIENKIDFEEIYKQWQKYGELIKASRNEAAATLEKTPTIQVAMDKSETMILKHLNHYVMQKISKPSFETFFKDVQLQVNNIEHSVHIIAPNEFARDYLQQKYDELIKEALTEYDPDIEKIEYKSFSTSV</sequence>
<accession>A0ABV6KVA3</accession>
<dbReference type="Pfam" id="PF11638">
    <property type="entry name" value="DnaA_N"/>
    <property type="match status" value="1"/>
</dbReference>
<evidence type="ECO:0000313" key="3">
    <source>
        <dbReference type="Proteomes" id="UP001589738"/>
    </source>
</evidence>
<dbReference type="InterPro" id="IPR024633">
    <property type="entry name" value="DnaA_N_dom"/>
</dbReference>
<dbReference type="EMBL" id="JBHLUU010000114">
    <property type="protein sequence ID" value="MFC0476942.1"/>
    <property type="molecule type" value="Genomic_DNA"/>
</dbReference>